<dbReference type="SUPFAM" id="SSF103481">
    <property type="entry name" value="Multidrug resistance efflux transporter EmrE"/>
    <property type="match status" value="2"/>
</dbReference>
<comment type="caution">
    <text evidence="3">The sequence shown here is derived from an EMBL/GenBank/DDBJ whole genome shotgun (WGS) entry which is preliminary data.</text>
</comment>
<feature type="transmembrane region" description="Helical" evidence="1">
    <location>
        <begin position="119"/>
        <end position="136"/>
    </location>
</feature>
<keyword evidence="1" id="KW-0812">Transmembrane</keyword>
<name>A0ABT8L7D3_9BACT</name>
<feature type="transmembrane region" description="Helical" evidence="1">
    <location>
        <begin position="213"/>
        <end position="231"/>
    </location>
</feature>
<dbReference type="PANTHER" id="PTHR22911:SF79">
    <property type="entry name" value="MOBA-LIKE NTP TRANSFERASE DOMAIN-CONTAINING PROTEIN"/>
    <property type="match status" value="1"/>
</dbReference>
<dbReference type="EMBL" id="JAUJEB010000001">
    <property type="protein sequence ID" value="MDN5212148.1"/>
    <property type="molecule type" value="Genomic_DNA"/>
</dbReference>
<dbReference type="RefSeq" id="WP_346757472.1">
    <property type="nucleotide sequence ID" value="NZ_JAUJEB010000001.1"/>
</dbReference>
<evidence type="ECO:0000313" key="3">
    <source>
        <dbReference type="EMBL" id="MDN5212148.1"/>
    </source>
</evidence>
<dbReference type="PANTHER" id="PTHR22911">
    <property type="entry name" value="ACYL-MALONYL CONDENSING ENZYME-RELATED"/>
    <property type="match status" value="1"/>
</dbReference>
<feature type="transmembrane region" description="Helical" evidence="1">
    <location>
        <begin position="142"/>
        <end position="163"/>
    </location>
</feature>
<proteinExistence type="predicted"/>
<feature type="transmembrane region" description="Helical" evidence="1">
    <location>
        <begin position="36"/>
        <end position="53"/>
    </location>
</feature>
<feature type="domain" description="EamA" evidence="2">
    <location>
        <begin position="9"/>
        <end position="136"/>
    </location>
</feature>
<reference evidence="3" key="1">
    <citation type="submission" date="2023-06" db="EMBL/GenBank/DDBJ databases">
        <title>Genomic of Agaribacillus aureum.</title>
        <authorList>
            <person name="Wang G."/>
        </authorList>
    </citation>
    <scope>NUCLEOTIDE SEQUENCE</scope>
    <source>
        <strain evidence="3">BMA12</strain>
    </source>
</reference>
<dbReference type="InterPro" id="IPR000620">
    <property type="entry name" value="EamA_dom"/>
</dbReference>
<dbReference type="Pfam" id="PF00892">
    <property type="entry name" value="EamA"/>
    <property type="match status" value="2"/>
</dbReference>
<evidence type="ECO:0000313" key="4">
    <source>
        <dbReference type="Proteomes" id="UP001172083"/>
    </source>
</evidence>
<feature type="transmembrane region" description="Helical" evidence="1">
    <location>
        <begin position="238"/>
        <end position="260"/>
    </location>
</feature>
<keyword evidence="4" id="KW-1185">Reference proteome</keyword>
<evidence type="ECO:0000256" key="1">
    <source>
        <dbReference type="SAM" id="Phobius"/>
    </source>
</evidence>
<accession>A0ABT8L7D3</accession>
<feature type="transmembrane region" description="Helical" evidence="1">
    <location>
        <begin position="65"/>
        <end position="82"/>
    </location>
</feature>
<feature type="transmembrane region" description="Helical" evidence="1">
    <location>
        <begin position="272"/>
        <end position="289"/>
    </location>
</feature>
<feature type="transmembrane region" description="Helical" evidence="1">
    <location>
        <begin position="7"/>
        <end position="24"/>
    </location>
</feature>
<protein>
    <submittedName>
        <fullName evidence="3">DMT family transporter</fullName>
    </submittedName>
</protein>
<dbReference type="InterPro" id="IPR037185">
    <property type="entry name" value="EmrE-like"/>
</dbReference>
<keyword evidence="1" id="KW-1133">Transmembrane helix</keyword>
<dbReference type="Proteomes" id="UP001172083">
    <property type="component" value="Unassembled WGS sequence"/>
</dbReference>
<keyword evidence="1" id="KW-0472">Membrane</keyword>
<gene>
    <name evidence="3" type="ORF">QQ020_08800</name>
</gene>
<evidence type="ECO:0000259" key="2">
    <source>
        <dbReference type="Pfam" id="PF00892"/>
    </source>
</evidence>
<organism evidence="3 4">
    <name type="scientific">Agaribacillus aureus</name>
    <dbReference type="NCBI Taxonomy" id="3051825"/>
    <lineage>
        <taxon>Bacteria</taxon>
        <taxon>Pseudomonadati</taxon>
        <taxon>Bacteroidota</taxon>
        <taxon>Cytophagia</taxon>
        <taxon>Cytophagales</taxon>
        <taxon>Splendidivirgaceae</taxon>
        <taxon>Agaribacillus</taxon>
    </lineage>
</organism>
<feature type="transmembrane region" description="Helical" evidence="1">
    <location>
        <begin position="175"/>
        <end position="197"/>
    </location>
</feature>
<feature type="domain" description="EamA" evidence="2">
    <location>
        <begin position="144"/>
        <end position="284"/>
    </location>
</feature>
<sequence>MKGRLQDYLLLHFIVFIWGFTAILGKLIEIGALELVLYRTLFAFIILGVFMTVKKRDFVIGKKEIYKILGTGVIIGLHWIFFFASTKVATVSVCLAGMATATLWTSILEPLIGRRRVRLFEVLLGLIIILGLYIIFKFEFNHLLGLIFAVFSAFLAALFLVINSRFAVKHDHYTITFYEMVGAFLGTAVFLPAYAFWGPDDYTINLVGSNMDYLYLLILASICTVYPFSISVELMKRLTVFSINLTINLEPVYGIILAVIIFKDKERMSEGFYLGTLIILLAVITHPFIQRYRSQRRLKPPA</sequence>
<feature type="transmembrane region" description="Helical" evidence="1">
    <location>
        <begin position="88"/>
        <end position="107"/>
    </location>
</feature>